<dbReference type="RefSeq" id="WP_153651796.1">
    <property type="nucleotide sequence ID" value="NZ_CP045737.1"/>
</dbReference>
<dbReference type="Gene3D" id="1.10.10.1320">
    <property type="entry name" value="Anti-sigma factor, zinc-finger domain"/>
    <property type="match status" value="1"/>
</dbReference>
<dbReference type="KEGG" id="aef:GEV26_03600"/>
<protein>
    <recommendedName>
        <fullName evidence="5">Zinc-finger domain-containing protein</fullName>
    </recommendedName>
</protein>
<keyword evidence="1" id="KW-0805">Transcription regulation</keyword>
<accession>A0A5Q2MJP8</accession>
<keyword evidence="2" id="KW-0804">Transcription</keyword>
<evidence type="ECO:0000256" key="2">
    <source>
        <dbReference type="ARBA" id="ARBA00023163"/>
    </source>
</evidence>
<evidence type="ECO:0000313" key="3">
    <source>
        <dbReference type="EMBL" id="QGG40525.1"/>
    </source>
</evidence>
<dbReference type="Proteomes" id="UP000392064">
    <property type="component" value="Chromosome"/>
</dbReference>
<evidence type="ECO:0000313" key="4">
    <source>
        <dbReference type="Proteomes" id="UP000392064"/>
    </source>
</evidence>
<evidence type="ECO:0008006" key="5">
    <source>
        <dbReference type="Google" id="ProtNLM"/>
    </source>
</evidence>
<gene>
    <name evidence="3" type="ORF">GEV26_03600</name>
</gene>
<dbReference type="AlphaFoldDB" id="A0A5Q2MJP8"/>
<name>A0A5Q2MJP8_9ACTN</name>
<keyword evidence="4" id="KW-1185">Reference proteome</keyword>
<organism evidence="3 4">
    <name type="scientific">Aeromicrobium yanjiei</name>
    <dbReference type="NCBI Taxonomy" id="2662028"/>
    <lineage>
        <taxon>Bacteria</taxon>
        <taxon>Bacillati</taxon>
        <taxon>Actinomycetota</taxon>
        <taxon>Actinomycetes</taxon>
        <taxon>Propionibacteriales</taxon>
        <taxon>Nocardioidaceae</taxon>
        <taxon>Aeromicrobium</taxon>
    </lineage>
</organism>
<dbReference type="InterPro" id="IPR041916">
    <property type="entry name" value="Anti_sigma_zinc_sf"/>
</dbReference>
<dbReference type="EMBL" id="CP045737">
    <property type="protein sequence ID" value="QGG40525.1"/>
    <property type="molecule type" value="Genomic_DNA"/>
</dbReference>
<reference evidence="3 4" key="1">
    <citation type="submission" date="2019-11" db="EMBL/GenBank/DDBJ databases">
        <authorList>
            <person name="Li J."/>
        </authorList>
    </citation>
    <scope>NUCLEOTIDE SEQUENCE [LARGE SCALE GENOMIC DNA]</scope>
    <source>
        <strain evidence="3 4">MF47</strain>
    </source>
</reference>
<proteinExistence type="predicted"/>
<sequence length="279" mass="29245">MPHLGADVAAFVDGQLSDSAMQEASAHLLACDECERAVRQQRLLKSRMSTSAAPAPPAALLASLADLASAPPPSEAWWERLVRSAPFRSGLVLVGAAIAVVATAYAVGTPDRVGDEVSPPYERYVAEFAGAPRAESGGTITASAMSELSSSGWPCHETLAGDLQRVSGSYAEAGEVIALSYSDGRSSLDLFEQTGALDPSGLDDFEQARLGGSEVWVREGSPLVVTWDRDGTVFTVVTDVDRERVARAVAELPSMGQQPGPVDRVGNGLTRMTSWLGAA</sequence>
<evidence type="ECO:0000256" key="1">
    <source>
        <dbReference type="ARBA" id="ARBA00023015"/>
    </source>
</evidence>